<protein>
    <submittedName>
        <fullName evidence="2">Uncharacterized protein</fullName>
    </submittedName>
</protein>
<organism evidence="2 3">
    <name type="scientific">Phytophthora palmivora</name>
    <dbReference type="NCBI Taxonomy" id="4796"/>
    <lineage>
        <taxon>Eukaryota</taxon>
        <taxon>Sar</taxon>
        <taxon>Stramenopiles</taxon>
        <taxon>Oomycota</taxon>
        <taxon>Peronosporomycetes</taxon>
        <taxon>Peronosporales</taxon>
        <taxon>Peronosporaceae</taxon>
        <taxon>Phytophthora</taxon>
    </lineage>
</organism>
<evidence type="ECO:0000313" key="2">
    <source>
        <dbReference type="EMBL" id="POM64497.1"/>
    </source>
</evidence>
<sequence length="342" mass="39502">MDIDTDRLSLSAIDDFLETIDRDFSAKWNSNTKHESITITNEIETKKSCKPATISEDERIPYSTTLQRRKRAELLKLRTLVQNLEIQVAELQHKRHKHIQTASSLALGRQHLNALHWRSVAAIANEQRQHAERINRELKAIMENHLNVLASIANQLRKNDLIKEVDMNFVFQLQPQFEIQPFQQKFRAAVVEELTESLGSLYEKTRTMFQIMNTSTAMDKKTPGPHDMKCFSTLLEDLLWLDQVSIFRRYNESNQIVLVGTSKWFLPSETLVLQDYNWTIISPSLTNETNECVIQNGYTLETTSNWGAESPTQTMLLDLVGNKMRIITQAMQDILLSHGECR</sequence>
<dbReference type="AlphaFoldDB" id="A0A2P4XG17"/>
<proteinExistence type="predicted"/>
<gene>
    <name evidence="2" type="ORF">PHPALM_19965</name>
</gene>
<dbReference type="OrthoDB" id="96073at2759"/>
<evidence type="ECO:0000256" key="1">
    <source>
        <dbReference type="SAM" id="Coils"/>
    </source>
</evidence>
<evidence type="ECO:0000313" key="3">
    <source>
        <dbReference type="Proteomes" id="UP000237271"/>
    </source>
</evidence>
<dbReference type="Proteomes" id="UP000237271">
    <property type="component" value="Unassembled WGS sequence"/>
</dbReference>
<dbReference type="EMBL" id="NCKW01011092">
    <property type="protein sequence ID" value="POM64497.1"/>
    <property type="molecule type" value="Genomic_DNA"/>
</dbReference>
<keyword evidence="1" id="KW-0175">Coiled coil</keyword>
<name>A0A2P4XG17_9STRA</name>
<reference evidence="2 3" key="1">
    <citation type="journal article" date="2017" name="Genome Biol. Evol.">
        <title>Phytophthora megakarya and P. palmivora, closely related causal agents of cacao black pod rot, underwent increases in genome sizes and gene numbers by different mechanisms.</title>
        <authorList>
            <person name="Ali S.S."/>
            <person name="Shao J."/>
            <person name="Lary D.J."/>
            <person name="Kronmiller B."/>
            <person name="Shen D."/>
            <person name="Strem M.D."/>
            <person name="Amoako-Attah I."/>
            <person name="Akrofi A.Y."/>
            <person name="Begoude B.A."/>
            <person name="Ten Hoopen G.M."/>
            <person name="Coulibaly K."/>
            <person name="Kebe B.I."/>
            <person name="Melnick R.L."/>
            <person name="Guiltinan M.J."/>
            <person name="Tyler B.M."/>
            <person name="Meinhardt L.W."/>
            <person name="Bailey B.A."/>
        </authorList>
    </citation>
    <scope>NUCLEOTIDE SEQUENCE [LARGE SCALE GENOMIC DNA]</scope>
    <source>
        <strain evidence="3">sbr112.9</strain>
    </source>
</reference>
<feature type="coiled-coil region" evidence="1">
    <location>
        <begin position="74"/>
        <end position="144"/>
    </location>
</feature>
<comment type="caution">
    <text evidence="2">The sequence shown here is derived from an EMBL/GenBank/DDBJ whole genome shotgun (WGS) entry which is preliminary data.</text>
</comment>
<keyword evidence="3" id="KW-1185">Reference proteome</keyword>
<accession>A0A2P4XG17</accession>